<evidence type="ECO:0000256" key="1">
    <source>
        <dbReference type="ARBA" id="ARBA00022553"/>
    </source>
</evidence>
<dbReference type="GO" id="GO:0032259">
    <property type="term" value="P:methylation"/>
    <property type="evidence" value="ECO:0007669"/>
    <property type="project" value="UniProtKB-KW"/>
</dbReference>
<dbReference type="SUPFAM" id="SSF53335">
    <property type="entry name" value="S-adenosyl-L-methionine-dependent methyltransferases"/>
    <property type="match status" value="1"/>
</dbReference>
<dbReference type="PANTHER" id="PTHR32183">
    <property type="match status" value="1"/>
</dbReference>
<evidence type="ECO:0000313" key="6">
    <source>
        <dbReference type="Proteomes" id="UP000031572"/>
    </source>
</evidence>
<gene>
    <name evidence="5" type="ORF">TSA66_16055</name>
</gene>
<dbReference type="Pfam" id="PF05724">
    <property type="entry name" value="TPMT"/>
    <property type="match status" value="1"/>
</dbReference>
<sequence>MPEFASRDPAASDFWSERFAQRFTPWDLGAVPAALRQFVAQAARPYTTLIPGCGSAYEAAYLSEAGWDVTAIDFSPVAVDAARAMLGRWGERVVQADFFEFVPPRPVDLIYERAFLCALPRRLWPAVAARWAELLAPGGLLAGFFYFDDAPKGPPFGMTPSGLEALLKPHFDRIADEAVTDSVPVFAGKERWQVWRRRP</sequence>
<dbReference type="OrthoDB" id="9778208at2"/>
<name>A0A0C1Y4M6_9BURK</name>
<dbReference type="Proteomes" id="UP000031572">
    <property type="component" value="Unassembled WGS sequence"/>
</dbReference>
<dbReference type="GO" id="GO:0008757">
    <property type="term" value="F:S-adenosylmethionine-dependent methyltransferase activity"/>
    <property type="evidence" value="ECO:0007669"/>
    <property type="project" value="InterPro"/>
</dbReference>
<keyword evidence="4" id="KW-0949">S-adenosyl-L-methionine</keyword>
<keyword evidence="3 5" id="KW-0808">Transferase</keyword>
<evidence type="ECO:0000256" key="4">
    <source>
        <dbReference type="ARBA" id="ARBA00022691"/>
    </source>
</evidence>
<comment type="caution">
    <text evidence="5">The sequence shown here is derived from an EMBL/GenBank/DDBJ whole genome shotgun (WGS) entry which is preliminary data.</text>
</comment>
<organism evidence="5 6">
    <name type="scientific">Noviherbaspirillum autotrophicum</name>
    <dbReference type="NCBI Taxonomy" id="709839"/>
    <lineage>
        <taxon>Bacteria</taxon>
        <taxon>Pseudomonadati</taxon>
        <taxon>Pseudomonadota</taxon>
        <taxon>Betaproteobacteria</taxon>
        <taxon>Burkholderiales</taxon>
        <taxon>Oxalobacteraceae</taxon>
        <taxon>Noviherbaspirillum</taxon>
    </lineage>
</organism>
<keyword evidence="1" id="KW-0597">Phosphoprotein</keyword>
<protein>
    <submittedName>
        <fullName evidence="5">SAM-dependent methyltransferase</fullName>
    </submittedName>
</protein>
<keyword evidence="6" id="KW-1185">Reference proteome</keyword>
<dbReference type="InterPro" id="IPR008854">
    <property type="entry name" value="TPMT"/>
</dbReference>
<accession>A0A0C1Y4M6</accession>
<evidence type="ECO:0000313" key="5">
    <source>
        <dbReference type="EMBL" id="KIF81973.1"/>
    </source>
</evidence>
<evidence type="ECO:0000256" key="2">
    <source>
        <dbReference type="ARBA" id="ARBA00022603"/>
    </source>
</evidence>
<dbReference type="InterPro" id="IPR029063">
    <property type="entry name" value="SAM-dependent_MTases_sf"/>
</dbReference>
<dbReference type="STRING" id="709839.TSA66_16055"/>
<dbReference type="AlphaFoldDB" id="A0A0C1Y4M6"/>
<dbReference type="RefSeq" id="WP_040040723.1">
    <property type="nucleotide sequence ID" value="NZ_JWJG01000028.1"/>
</dbReference>
<proteinExistence type="predicted"/>
<dbReference type="PANTHER" id="PTHR32183:SF11">
    <property type="entry name" value="THIOL METHYLTRANSFERASE 2-RELATED"/>
    <property type="match status" value="1"/>
</dbReference>
<reference evidence="5 6" key="1">
    <citation type="submission" date="2014-12" db="EMBL/GenBank/DDBJ databases">
        <title>Denitrispirillum autotrophicum gen. nov., sp. nov., Denitrifying, Facultatively Autotrophic Bacteria Isolated from Rice Paddy Soil.</title>
        <authorList>
            <person name="Ishii S."/>
            <person name="Ashida N."/>
            <person name="Ohno H."/>
            <person name="Otsuka S."/>
            <person name="Yokota A."/>
            <person name="Senoo K."/>
        </authorList>
    </citation>
    <scope>NUCLEOTIDE SEQUENCE [LARGE SCALE GENOMIC DNA]</scope>
    <source>
        <strain evidence="5 6">TSA66</strain>
    </source>
</reference>
<dbReference type="Gene3D" id="3.40.50.150">
    <property type="entry name" value="Vaccinia Virus protein VP39"/>
    <property type="match status" value="1"/>
</dbReference>
<evidence type="ECO:0000256" key="3">
    <source>
        <dbReference type="ARBA" id="ARBA00022679"/>
    </source>
</evidence>
<dbReference type="CDD" id="cd02440">
    <property type="entry name" value="AdoMet_MTases"/>
    <property type="match status" value="1"/>
</dbReference>
<keyword evidence="2 5" id="KW-0489">Methyltransferase</keyword>
<dbReference type="PROSITE" id="PS51585">
    <property type="entry name" value="SAM_MT_TPMT"/>
    <property type="match status" value="1"/>
</dbReference>
<dbReference type="EMBL" id="JWJG01000028">
    <property type="protein sequence ID" value="KIF81973.1"/>
    <property type="molecule type" value="Genomic_DNA"/>
</dbReference>